<sequence>RNPCGISRRGFCIVCFCSQCFSGFHICGALGAGERQGWHQTVSSERRRRVRGAAEAQSGRRVHLRCTMPGPDSSYSCLEIHICWKVLSEARMEPPIQTEYLRSGGATILIFMVDGARLVISFCMRSAMPGYMVVPPDSTVLAYRSFLMSTSHFMMLLKVVSWMPDDSMPRKDGWNRASGQRKRSLPMGAAAGGGGHLLLEVQGDVAQLLLDVADDLALGGGGEAVAALSQDLHQVVGEVAAGQVQTQDGVRQGVALVDRHGVGDAIAGVQHDAGGAAAGVQGQHSLDGDVHGRRVEGLEHDLGHLLAVGLRVQRSLGQQHGVLLRGHAELVVEGVVPDLLHVVPVGHDAVLDRVLQRQDAALALGLVADIAVLLAHTDHDTLRSSEALLKLTWWRGRPTMEGNTARGASSPAKPALHMPEPLLAELRTRNETVAAVKGSGPGVRRLISCCRSPGCAFPNMVMRALWNRGWSGLATSKYGHHSTVAIGSEEEQPVANLRTRLLHQVLADQVGQLVRQLLHLVRLDVGVIHVLNHVVVSRRDRALVHVLRHQEEVHEVRHRDHVVQHGAGGRVPQLAALLAEHARADQLLHHNGLEAEAAHALAVDFRQRLLQLEQLRGQVEADLQPVVQLGFASLYDGRVRVVLGEGLVQREHNALHRDALPLVVISVHPDDHRALHRDAHSPGNAAQLAGDLQGHLCGNRHHLGRVADGLGQDALAGDRLVHGSPNDMPSDCEARLSFWQKSAAACSSRWEYTKIQALSQSARSGSTLMGLVIWTVSGASWRAVASTALGATARPNSPSTRWHSRFWAIVLANFTSLPHRVDGSIRVKVARSFIRFRSARISSVRPVIKQTSGGRRTFSACSRRPPLVGGRSRLRGFDIRIGCSLSDKLTLYVWAKYWASEISSLWRVLLLYLGKVSVTRLSHSIASIRYVLLLCRVSTICPTKASVAAAWKLPGLRLYMSYITSRTVLMWMILCDTSTCSIREQTAYLHAMLWKLRRLVGVIKVSADHLHVEVALGFSKHYVHQVQPLRRVLFDDANLSNCNFAAPRLDAGSKLYSLGRRQGLLGVQAAAIVNKRLWHLLGIVQQLLAQRLRAQHRAKVGGQLLPPAEHSPAGSAAAFVVGRLGRRWLRRQLAGRPCAQTAGPDLRPAAQHRHVRQRGQHRVQYSAGPQVDQQHQLEHSGLVVELDEQQRLGQGLELLELGRSWRQTKPPQGAADTAVTVEHPESGHAAVKVIDTRWESNLEKLNSKLDTPRHSEQVDKLDTTMADRATALESINGNRGATASVAATTASNPMADQLGRIQGQLTELAATVAAIGMRGGQQGGGRGGSRGRGSARGRGGRGRCFNCSIPGHFAAQCPSRQSASAPQITCYRCSGQRAPRRGLVQLRLRKTAEDCRVGTSRRALGINAQLQPPLSAPVGIDGRHLESPACATLTVQLQGLPSIVHQVTVVAGIQPECVLGMDAIGRMGSAFSVDLGASSVQLGPAKIPILQNDGFQQACRVVPNAVIARVARTVEVPARSRNIVPVKVDSSSEQGLFEPNSDFTDKTGLLSNRVLAVSNTEGGLPVGVCNLGADPHEKSFASHEFDLGTTPLLQHEINREPGSRPIKQRQRTVPLSFRQQVDDKISKMRRHGIIEPSCSPWANNLLVVRQCRGGCAEQAAATRLAPAWTTSDILDAQQADAVLVAIRKLPTGQTPQQGRPAVEAAAIVAAERLEIDDGGIIRRGGEPVIPLQLRQELLRLAHDDPPSGHLAPERTLARIDGKGWWPSIKEDLQHWVNSCENCQHRKVPHQHQRAPLQSNLVPSLPWEIVRVDIKGPLPATDTSLGGLGGTEGRLIFMWPSFKSMYVSLLIC</sequence>
<dbReference type="FunFam" id="1.10.340.70:FF:000001">
    <property type="entry name" value="Retrovirus-related Pol polyprotein from transposon gypsy-like Protein"/>
    <property type="match status" value="1"/>
</dbReference>
<proteinExistence type="predicted"/>
<dbReference type="PROSITE" id="PS50158">
    <property type="entry name" value="ZF_CCHC"/>
    <property type="match status" value="1"/>
</dbReference>
<dbReference type="InterPro" id="IPR001878">
    <property type="entry name" value="Znf_CCHC"/>
</dbReference>
<dbReference type="WBParaSite" id="maker-uti_cns_0006325-snap-gene-0.8-mRNA-1">
    <property type="protein sequence ID" value="maker-uti_cns_0006325-snap-gene-0.8-mRNA-1"/>
    <property type="gene ID" value="maker-uti_cns_0006325-snap-gene-0.8"/>
</dbReference>
<dbReference type="PANTHER" id="PTHR37984">
    <property type="entry name" value="PROTEIN CBG26694"/>
    <property type="match status" value="1"/>
</dbReference>
<feature type="domain" description="CCHC-type" evidence="3">
    <location>
        <begin position="1343"/>
        <end position="1359"/>
    </location>
</feature>
<dbReference type="GO" id="GO:0008270">
    <property type="term" value="F:zinc ion binding"/>
    <property type="evidence" value="ECO:0007669"/>
    <property type="project" value="UniProtKB-KW"/>
</dbReference>
<dbReference type="SUPFAM" id="SSF57756">
    <property type="entry name" value="Retrovirus zinc finger-like domains"/>
    <property type="match status" value="1"/>
</dbReference>
<dbReference type="Pfam" id="PF00098">
    <property type="entry name" value="zf-CCHC"/>
    <property type="match status" value="1"/>
</dbReference>
<keyword evidence="1" id="KW-0862">Zinc</keyword>
<dbReference type="SMART" id="SM00343">
    <property type="entry name" value="ZnF_C2HC"/>
    <property type="match status" value="1"/>
</dbReference>
<dbReference type="Proteomes" id="UP000095280">
    <property type="component" value="Unplaced"/>
</dbReference>
<organism evidence="4 5">
    <name type="scientific">Macrostomum lignano</name>
    <dbReference type="NCBI Taxonomy" id="282301"/>
    <lineage>
        <taxon>Eukaryota</taxon>
        <taxon>Metazoa</taxon>
        <taxon>Spiralia</taxon>
        <taxon>Lophotrochozoa</taxon>
        <taxon>Platyhelminthes</taxon>
        <taxon>Rhabditophora</taxon>
        <taxon>Macrostomorpha</taxon>
        <taxon>Macrostomida</taxon>
        <taxon>Macrostomidae</taxon>
        <taxon>Macrostomum</taxon>
    </lineage>
</organism>
<keyword evidence="4" id="KW-1185">Reference proteome</keyword>
<reference evidence="5" key="1">
    <citation type="submission" date="2016-11" db="UniProtKB">
        <authorList>
            <consortium name="WormBaseParasite"/>
        </authorList>
    </citation>
    <scope>IDENTIFICATION</scope>
</reference>
<feature type="compositionally biased region" description="Gly residues" evidence="2">
    <location>
        <begin position="1318"/>
        <end position="1332"/>
    </location>
</feature>
<dbReference type="InterPro" id="IPR036875">
    <property type="entry name" value="Znf_CCHC_sf"/>
</dbReference>
<dbReference type="Gene3D" id="3.10.10.10">
    <property type="entry name" value="HIV Type 1 Reverse Transcriptase, subunit A, domain 1"/>
    <property type="match status" value="1"/>
</dbReference>
<accession>A0A1I8HJH4</accession>
<dbReference type="InterPro" id="IPR043502">
    <property type="entry name" value="DNA/RNA_pol_sf"/>
</dbReference>
<name>A0A1I8HJH4_9PLAT</name>
<dbReference type="InterPro" id="IPR041588">
    <property type="entry name" value="Integrase_H2C2"/>
</dbReference>
<dbReference type="SUPFAM" id="SSF56672">
    <property type="entry name" value="DNA/RNA polymerases"/>
    <property type="match status" value="1"/>
</dbReference>
<dbReference type="Gene3D" id="1.10.340.70">
    <property type="match status" value="1"/>
</dbReference>
<dbReference type="InterPro" id="IPR050951">
    <property type="entry name" value="Retrovirus_Pol_polyprotein"/>
</dbReference>
<protein>
    <submittedName>
        <fullName evidence="5">CCHC-type domain-containing protein</fullName>
    </submittedName>
</protein>
<evidence type="ECO:0000313" key="5">
    <source>
        <dbReference type="WBParaSite" id="maker-uti_cns_0006325-snap-gene-0.8-mRNA-1"/>
    </source>
</evidence>
<evidence type="ECO:0000313" key="4">
    <source>
        <dbReference type="Proteomes" id="UP000095280"/>
    </source>
</evidence>
<dbReference type="Pfam" id="PF17921">
    <property type="entry name" value="Integrase_H2C2"/>
    <property type="match status" value="1"/>
</dbReference>
<dbReference type="GO" id="GO:0003676">
    <property type="term" value="F:nucleic acid binding"/>
    <property type="evidence" value="ECO:0007669"/>
    <property type="project" value="InterPro"/>
</dbReference>
<dbReference type="PANTHER" id="PTHR37984:SF15">
    <property type="entry name" value="INTEGRASE CATALYTIC DOMAIN-CONTAINING PROTEIN"/>
    <property type="match status" value="1"/>
</dbReference>
<feature type="region of interest" description="Disordered" evidence="2">
    <location>
        <begin position="1318"/>
        <end position="1339"/>
    </location>
</feature>
<keyword evidence="1" id="KW-0863">Zinc-finger</keyword>
<evidence type="ECO:0000256" key="2">
    <source>
        <dbReference type="SAM" id="MobiDB-lite"/>
    </source>
</evidence>
<evidence type="ECO:0000256" key="1">
    <source>
        <dbReference type="PROSITE-ProRule" id="PRU00047"/>
    </source>
</evidence>
<evidence type="ECO:0000259" key="3">
    <source>
        <dbReference type="PROSITE" id="PS50158"/>
    </source>
</evidence>
<keyword evidence="1" id="KW-0479">Metal-binding</keyword>
<dbReference type="Gene3D" id="4.10.60.10">
    <property type="entry name" value="Zinc finger, CCHC-type"/>
    <property type="match status" value="1"/>
</dbReference>